<accession>W7IK77</accession>
<keyword evidence="1" id="KW-0472">Membrane</keyword>
<protein>
    <submittedName>
        <fullName evidence="2">Putative integral membrane protein</fullName>
    </submittedName>
</protein>
<gene>
    <name evidence="2" type="ORF">UO65_4031</name>
</gene>
<dbReference type="STRING" id="909613.UO65_4031"/>
<evidence type="ECO:0000313" key="2">
    <source>
        <dbReference type="EMBL" id="EWC60748.1"/>
    </source>
</evidence>
<keyword evidence="1" id="KW-1133">Transmembrane helix</keyword>
<dbReference type="EMBL" id="AYXG01000147">
    <property type="protein sequence ID" value="EWC60748.1"/>
    <property type="molecule type" value="Genomic_DNA"/>
</dbReference>
<feature type="transmembrane region" description="Helical" evidence="1">
    <location>
        <begin position="50"/>
        <end position="73"/>
    </location>
</feature>
<comment type="caution">
    <text evidence="2">The sequence shown here is derived from an EMBL/GenBank/DDBJ whole genome shotgun (WGS) entry which is preliminary data.</text>
</comment>
<keyword evidence="1" id="KW-0812">Transmembrane</keyword>
<keyword evidence="3" id="KW-1185">Reference proteome</keyword>
<dbReference type="Proteomes" id="UP000019277">
    <property type="component" value="Unassembled WGS sequence"/>
</dbReference>
<feature type="transmembrane region" description="Helical" evidence="1">
    <location>
        <begin position="85"/>
        <end position="113"/>
    </location>
</feature>
<name>W7IK77_9PSEU</name>
<reference evidence="2 3" key="1">
    <citation type="journal article" date="2014" name="Genome Announc.">
        <title>Draft Genome Sequence of the Antitrypanosomally Active Sponge-Associated Bacterium Actinokineospora sp. Strain EG49.</title>
        <authorList>
            <person name="Harjes J."/>
            <person name="Ryu T."/>
            <person name="Abdelmohsen U.R."/>
            <person name="Moitinho-Silva L."/>
            <person name="Horn H."/>
            <person name="Ravasi T."/>
            <person name="Hentschel U."/>
        </authorList>
    </citation>
    <scope>NUCLEOTIDE SEQUENCE [LARGE SCALE GENOMIC DNA]</scope>
    <source>
        <strain evidence="2 3">EG49</strain>
    </source>
</reference>
<proteinExistence type="predicted"/>
<sequence>MQAYSEPFPAQAYPQAPPQMAAPMMGYHQMVPPQNGIGTAGFVTGLLGLLFSWLGIVGLILCIIGVSLSGVGISKANKGQATNKGLAVAGLVCGVIGLAIDVIVIIAVASVFASV</sequence>
<evidence type="ECO:0000313" key="3">
    <source>
        <dbReference type="Proteomes" id="UP000019277"/>
    </source>
</evidence>
<organism evidence="2 3">
    <name type="scientific">Actinokineospora spheciospongiae</name>
    <dbReference type="NCBI Taxonomy" id="909613"/>
    <lineage>
        <taxon>Bacteria</taxon>
        <taxon>Bacillati</taxon>
        <taxon>Actinomycetota</taxon>
        <taxon>Actinomycetes</taxon>
        <taxon>Pseudonocardiales</taxon>
        <taxon>Pseudonocardiaceae</taxon>
        <taxon>Actinokineospora</taxon>
    </lineage>
</organism>
<dbReference type="AlphaFoldDB" id="W7IK77"/>
<evidence type="ECO:0000256" key="1">
    <source>
        <dbReference type="SAM" id="Phobius"/>
    </source>
</evidence>